<dbReference type="NCBIfam" id="NF005561">
    <property type="entry name" value="PRK07234.1-1"/>
    <property type="match status" value="1"/>
</dbReference>
<evidence type="ECO:0000313" key="11">
    <source>
        <dbReference type="EMBL" id="AUX08895.1"/>
    </source>
</evidence>
<keyword evidence="6 8" id="KW-0472">Membrane</keyword>
<feature type="transmembrane region" description="Helical" evidence="8">
    <location>
        <begin position="329"/>
        <end position="350"/>
    </location>
</feature>
<feature type="transmembrane region" description="Helical" evidence="8">
    <location>
        <begin position="420"/>
        <end position="440"/>
    </location>
</feature>
<evidence type="ECO:0000313" key="12">
    <source>
        <dbReference type="Proteomes" id="UP000263012"/>
    </source>
</evidence>
<organism evidence="11 12">
    <name type="scientific">Halalkaliarchaeum desulfuricum</name>
    <dbReference type="NCBI Taxonomy" id="2055893"/>
    <lineage>
        <taxon>Archaea</taxon>
        <taxon>Methanobacteriati</taxon>
        <taxon>Methanobacteriota</taxon>
        <taxon>Stenosarchaea group</taxon>
        <taxon>Halobacteria</taxon>
        <taxon>Halobacteriales</taxon>
        <taxon>Haloferacaceae</taxon>
        <taxon>Halalkaliarchaeum</taxon>
    </lineage>
</organism>
<name>A0A343TIH3_9EURY</name>
<keyword evidence="12" id="KW-1185">Reference proteome</keyword>
<feature type="transmembrane region" description="Helical" evidence="8">
    <location>
        <begin position="124"/>
        <end position="142"/>
    </location>
</feature>
<dbReference type="RefSeq" id="WP_119816589.1">
    <property type="nucleotide sequence ID" value="NZ_CP025066.1"/>
</dbReference>
<keyword evidence="3 8" id="KW-0812">Transmembrane</keyword>
<feature type="transmembrane region" description="Helical" evidence="8">
    <location>
        <begin position="288"/>
        <end position="309"/>
    </location>
</feature>
<sequence length="542" mass="55691">MNEVLPLSAAAAVDSWRPFAAVLVTGVAALLIMGLGRWPNLREGVTVVVAVLKFGLVASLVPAVLDGQRPTTDLGTLVPGVEFAFQADPLGTVFALVASGLYVVTAVYSVGYMRGLSADEQTRFFAGLAASLSATMGVAFATNLLVLLVFYELLTVATYPLVAHDESKNAREAGYKYLVYAFSGGVVALAGTLVVFWAAGTVTFDSGGIAGLAGADPTIARTAFALLVVGFGVKAAVMPLHSWLPSAMVAPTPISGLLHAVAVVKSGVFGIARTVLDVFGPATAEALGLAVLLAVAAGATILLASLLALRQDNIKRLLAYSTIAQLSYIVLGVALLTPAAITGALLHLPAHAFAKLTLFFCAGALHVELHVDDVSDAVGVGTRMPVTMGAFALASASMAGIPLFAGFTSKWHLLQGGFEVGAIVVALFVVSGVLNVAYFWPVVSAAFFETPETADPKPLIEGPFGGGERGTDGGGWTDGDGGTDGEQFQRVESWTDETSLLMLAPILATLALVLVFGIVPWATGLYDLVGLAVELSTGGDGP</sequence>
<keyword evidence="2" id="KW-1003">Cell membrane</keyword>
<evidence type="ECO:0000259" key="10">
    <source>
        <dbReference type="Pfam" id="PF00662"/>
    </source>
</evidence>
<dbReference type="PANTHER" id="PTHR42682:SF4">
    <property type="entry name" value="NADH-UBIQUINONE_PLASTOQUINONE"/>
    <property type="match status" value="1"/>
</dbReference>
<reference evidence="12" key="1">
    <citation type="submission" date="2017-11" db="EMBL/GenBank/DDBJ databases">
        <title>Phenotypic and genomic properties of facultatively anaerobic sulfur-reducing natronoarchaea from hypersaline soda lakes.</title>
        <authorList>
            <person name="Sorokin D.Y."/>
            <person name="Kublanov I.V."/>
            <person name="Roman P."/>
            <person name="Sinninghe Damste J.S."/>
            <person name="Golyshin P.N."/>
            <person name="Rojo D."/>
            <person name="Ciordia S."/>
            <person name="Mena M.D.C."/>
            <person name="Ferrer M."/>
            <person name="Messina E."/>
            <person name="Smedile F."/>
            <person name="La Spada G."/>
            <person name="La Cono V."/>
            <person name="Yakimov M.M."/>
        </authorList>
    </citation>
    <scope>NUCLEOTIDE SEQUENCE [LARGE SCALE GENOMIC DNA]</scope>
    <source>
        <strain evidence="12">AArc-Sl</strain>
    </source>
</reference>
<gene>
    <name evidence="11" type="primary">mrpD5</name>
    <name evidence="11" type="ORF">AArcSl_1263</name>
</gene>
<evidence type="ECO:0000256" key="2">
    <source>
        <dbReference type="ARBA" id="ARBA00022475"/>
    </source>
</evidence>
<dbReference type="Pfam" id="PF00662">
    <property type="entry name" value="Proton_antipo_N"/>
    <property type="match status" value="1"/>
</dbReference>
<evidence type="ECO:0000256" key="7">
    <source>
        <dbReference type="SAM" id="MobiDB-lite"/>
    </source>
</evidence>
<evidence type="ECO:0000256" key="3">
    <source>
        <dbReference type="ARBA" id="ARBA00022692"/>
    </source>
</evidence>
<feature type="transmembrane region" description="Helical" evidence="8">
    <location>
        <begin position="500"/>
        <end position="522"/>
    </location>
</feature>
<dbReference type="AlphaFoldDB" id="A0A343TIH3"/>
<dbReference type="GeneID" id="37877611"/>
<feature type="domain" description="NADH-Ubiquinone oxidoreductase (complex I) chain 5 N-terminal" evidence="10">
    <location>
        <begin position="81"/>
        <end position="125"/>
    </location>
</feature>
<dbReference type="GO" id="GO:0016491">
    <property type="term" value="F:oxidoreductase activity"/>
    <property type="evidence" value="ECO:0007669"/>
    <property type="project" value="UniProtKB-KW"/>
</dbReference>
<feature type="transmembrane region" description="Helical" evidence="8">
    <location>
        <begin position="93"/>
        <end position="112"/>
    </location>
</feature>
<evidence type="ECO:0000259" key="9">
    <source>
        <dbReference type="Pfam" id="PF00361"/>
    </source>
</evidence>
<feature type="region of interest" description="Disordered" evidence="7">
    <location>
        <begin position="462"/>
        <end position="487"/>
    </location>
</feature>
<dbReference type="InterPro" id="IPR001750">
    <property type="entry name" value="ND/Mrp_TM"/>
</dbReference>
<dbReference type="EMBL" id="CP025066">
    <property type="protein sequence ID" value="AUX08895.1"/>
    <property type="molecule type" value="Genomic_DNA"/>
</dbReference>
<dbReference type="PANTHER" id="PTHR42682">
    <property type="entry name" value="HYDROGENASE-4 COMPONENT F"/>
    <property type="match status" value="1"/>
</dbReference>
<dbReference type="PRINTS" id="PR01434">
    <property type="entry name" value="NADHDHGNASE5"/>
</dbReference>
<protein>
    <submittedName>
        <fullName evidence="11">Multicomponent Na+:H+ antiporter subunit D</fullName>
    </submittedName>
</protein>
<feature type="transmembrane region" description="Helical" evidence="8">
    <location>
        <begin position="219"/>
        <end position="244"/>
    </location>
</feature>
<evidence type="ECO:0000256" key="4">
    <source>
        <dbReference type="ARBA" id="ARBA00022989"/>
    </source>
</evidence>
<proteinExistence type="predicted"/>
<dbReference type="KEGG" id="hdf:AArcSl_1263"/>
<evidence type="ECO:0000256" key="6">
    <source>
        <dbReference type="ARBA" id="ARBA00023136"/>
    </source>
</evidence>
<evidence type="ECO:0000256" key="8">
    <source>
        <dbReference type="SAM" id="Phobius"/>
    </source>
</evidence>
<dbReference type="InterPro" id="IPR001516">
    <property type="entry name" value="Proton_antipo_N"/>
</dbReference>
<feature type="transmembrane region" description="Helical" evidence="8">
    <location>
        <begin position="177"/>
        <end position="199"/>
    </location>
</feature>
<keyword evidence="4 8" id="KW-1133">Transmembrane helix</keyword>
<feature type="transmembrane region" description="Helical" evidence="8">
    <location>
        <begin position="45"/>
        <end position="65"/>
    </location>
</feature>
<feature type="transmembrane region" description="Helical" evidence="8">
    <location>
        <begin position="388"/>
        <end position="408"/>
    </location>
</feature>
<feature type="compositionally biased region" description="Gly residues" evidence="7">
    <location>
        <begin position="463"/>
        <end position="484"/>
    </location>
</feature>
<comment type="subcellular location">
    <subcellularLocation>
        <location evidence="1">Cell membrane</location>
        <topology evidence="1">Multi-pass membrane protein</topology>
    </subcellularLocation>
</comment>
<dbReference type="GO" id="GO:0005886">
    <property type="term" value="C:plasma membrane"/>
    <property type="evidence" value="ECO:0007669"/>
    <property type="project" value="UniProtKB-SubCell"/>
</dbReference>
<feature type="transmembrane region" description="Helical" evidence="8">
    <location>
        <begin position="148"/>
        <end position="165"/>
    </location>
</feature>
<evidence type="ECO:0000256" key="1">
    <source>
        <dbReference type="ARBA" id="ARBA00004651"/>
    </source>
</evidence>
<keyword evidence="5" id="KW-0560">Oxidoreductase</keyword>
<evidence type="ECO:0000256" key="5">
    <source>
        <dbReference type="ARBA" id="ARBA00023002"/>
    </source>
</evidence>
<dbReference type="OrthoDB" id="371891at2157"/>
<feature type="transmembrane region" description="Helical" evidence="8">
    <location>
        <begin position="256"/>
        <end position="276"/>
    </location>
</feature>
<feature type="domain" description="NADH:quinone oxidoreductase/Mrp antiporter transmembrane" evidence="9">
    <location>
        <begin position="141"/>
        <end position="434"/>
    </location>
</feature>
<feature type="transmembrane region" description="Helical" evidence="8">
    <location>
        <begin position="20"/>
        <end position="38"/>
    </location>
</feature>
<dbReference type="Proteomes" id="UP000263012">
    <property type="component" value="Chromosome"/>
</dbReference>
<accession>A0A343TIH3</accession>
<dbReference type="InterPro" id="IPR052175">
    <property type="entry name" value="ComplexI-like_HydComp"/>
</dbReference>
<dbReference type="Pfam" id="PF00361">
    <property type="entry name" value="Proton_antipo_M"/>
    <property type="match status" value="1"/>
</dbReference>